<feature type="compositionally biased region" description="Acidic residues" evidence="6">
    <location>
        <begin position="583"/>
        <end position="594"/>
    </location>
</feature>
<evidence type="ECO:0000256" key="4">
    <source>
        <dbReference type="ARBA" id="ARBA00022989"/>
    </source>
</evidence>
<sequence>MVNLKVNLDFLPLKGQYFLWNAGTAPVVPFLPIYARQLGFSSTIVGMIYTVLPITGMLAKPVFGAIADHYRLQKTLFLAFQIITAISFFVIQYIPEIQTETTSSQAMLDCDALTYFKICSNDTNNCAAARLMAETSNNGTILCELECAADAGFTKEVCEVWNVSQYCNLMNDINLLQFDAEVPLSHTLQTSSEQTGSCLHFRVHRAFIGSSFHVPYCRNLTTTPCRVQCRDPAVNEVFREPAVNDVNVADFYQFWLFFLLMVFSWVSMAVVVCVGDAICFEMLGDQSSRYGHQRLWGAVGWGIFAIISGFLVDELSKGRAQKDYTVVFYLMLFMLILDVIVSSRLKHSQTKLSTSIVRDVGKLLTEIRIVIFMLWCVAVGLSTGLQWNFLFWHLEDLATTEGCDMLHWMKTIEGLVMGVQCFGGELPFLFLSGRILRKIGHVHAMSLVLFAFGIRFIIYSILKNPWWCLPVELFQGFTFGLFYATMTSYASVVAPPGTEATVQGTVGAVFEGVGVSVGSLLGGILYDKFDGATTFQIYGIVSLGLFVVHFLVQIIIGRKREGSEQARDSGSSARYAAPNEALDMMDDMQELTPS</sequence>
<evidence type="ECO:0000259" key="8">
    <source>
        <dbReference type="Pfam" id="PF12832"/>
    </source>
</evidence>
<feature type="transmembrane region" description="Helical" evidence="7">
    <location>
        <begin position="414"/>
        <end position="432"/>
    </location>
</feature>
<feature type="transmembrane region" description="Helical" evidence="7">
    <location>
        <begin position="295"/>
        <end position="312"/>
    </location>
</feature>
<evidence type="ECO:0000256" key="2">
    <source>
        <dbReference type="ARBA" id="ARBA00005241"/>
    </source>
</evidence>
<keyword evidence="10" id="KW-1185">Reference proteome</keyword>
<evidence type="ECO:0000313" key="9">
    <source>
        <dbReference type="EMBL" id="KDR13937.1"/>
    </source>
</evidence>
<protein>
    <submittedName>
        <fullName evidence="9">Major facilitator superfamily domain-containing protein 6</fullName>
    </submittedName>
</protein>
<evidence type="ECO:0000256" key="5">
    <source>
        <dbReference type="ARBA" id="ARBA00023136"/>
    </source>
</evidence>
<dbReference type="Proteomes" id="UP000027135">
    <property type="component" value="Unassembled WGS sequence"/>
</dbReference>
<accession>A0A067QX43</accession>
<name>A0A067QX43_ZOONE</name>
<feature type="transmembrane region" description="Helical" evidence="7">
    <location>
        <begin position="506"/>
        <end position="525"/>
    </location>
</feature>
<gene>
    <name evidence="9" type="ORF">L798_12190</name>
</gene>
<dbReference type="GO" id="GO:0016020">
    <property type="term" value="C:membrane"/>
    <property type="evidence" value="ECO:0007669"/>
    <property type="project" value="UniProtKB-SubCell"/>
</dbReference>
<feature type="region of interest" description="Disordered" evidence="6">
    <location>
        <begin position="565"/>
        <end position="594"/>
    </location>
</feature>
<dbReference type="InParanoid" id="A0A067QX43"/>
<dbReference type="EMBL" id="KK852909">
    <property type="protein sequence ID" value="KDR13937.1"/>
    <property type="molecule type" value="Genomic_DNA"/>
</dbReference>
<reference evidence="9 10" key="1">
    <citation type="journal article" date="2014" name="Nat. Commun.">
        <title>Molecular traces of alternative social organization in a termite genome.</title>
        <authorList>
            <person name="Terrapon N."/>
            <person name="Li C."/>
            <person name="Robertson H.M."/>
            <person name="Ji L."/>
            <person name="Meng X."/>
            <person name="Booth W."/>
            <person name="Chen Z."/>
            <person name="Childers C.P."/>
            <person name="Glastad K.M."/>
            <person name="Gokhale K."/>
            <person name="Gowin J."/>
            <person name="Gronenberg W."/>
            <person name="Hermansen R.A."/>
            <person name="Hu H."/>
            <person name="Hunt B.G."/>
            <person name="Huylmans A.K."/>
            <person name="Khalil S.M."/>
            <person name="Mitchell R.D."/>
            <person name="Munoz-Torres M.C."/>
            <person name="Mustard J.A."/>
            <person name="Pan H."/>
            <person name="Reese J.T."/>
            <person name="Scharf M.E."/>
            <person name="Sun F."/>
            <person name="Vogel H."/>
            <person name="Xiao J."/>
            <person name="Yang W."/>
            <person name="Yang Z."/>
            <person name="Yang Z."/>
            <person name="Zhou J."/>
            <person name="Zhu J."/>
            <person name="Brent C.S."/>
            <person name="Elsik C.G."/>
            <person name="Goodisman M.A."/>
            <person name="Liberles D.A."/>
            <person name="Roe R.M."/>
            <person name="Vargo E.L."/>
            <person name="Vilcinskas A."/>
            <person name="Wang J."/>
            <person name="Bornberg-Bauer E."/>
            <person name="Korb J."/>
            <person name="Zhang G."/>
            <person name="Liebig J."/>
        </authorList>
    </citation>
    <scope>NUCLEOTIDE SEQUENCE [LARGE SCALE GENOMIC DNA]</scope>
    <source>
        <tissue evidence="9">Whole organism</tissue>
    </source>
</reference>
<feature type="domain" description="Major facilitator superfamily associated" evidence="8">
    <location>
        <begin position="12"/>
        <end position="536"/>
    </location>
</feature>
<keyword evidence="3 7" id="KW-0812">Transmembrane</keyword>
<comment type="subcellular location">
    <subcellularLocation>
        <location evidence="1">Membrane</location>
        <topology evidence="1">Multi-pass membrane protein</topology>
    </subcellularLocation>
</comment>
<evidence type="ECO:0000256" key="1">
    <source>
        <dbReference type="ARBA" id="ARBA00004141"/>
    </source>
</evidence>
<feature type="transmembrane region" description="Helical" evidence="7">
    <location>
        <begin position="444"/>
        <end position="462"/>
    </location>
</feature>
<evidence type="ECO:0000256" key="3">
    <source>
        <dbReference type="ARBA" id="ARBA00022692"/>
    </source>
</evidence>
<feature type="transmembrane region" description="Helical" evidence="7">
    <location>
        <begin position="254"/>
        <end position="283"/>
    </location>
</feature>
<dbReference type="InterPro" id="IPR051717">
    <property type="entry name" value="MFS_MFSD6"/>
</dbReference>
<dbReference type="CDD" id="cd17335">
    <property type="entry name" value="MFS_MFSD6"/>
    <property type="match status" value="1"/>
</dbReference>
<comment type="similarity">
    <text evidence="2">Belongs to the major facilitator superfamily. MFSD6 family.</text>
</comment>
<feature type="transmembrane region" description="Helical" evidence="7">
    <location>
        <begin position="537"/>
        <end position="557"/>
    </location>
</feature>
<dbReference type="OMA" id="KMWGSIG"/>
<organism evidence="9 10">
    <name type="scientific">Zootermopsis nevadensis</name>
    <name type="common">Dampwood termite</name>
    <dbReference type="NCBI Taxonomy" id="136037"/>
    <lineage>
        <taxon>Eukaryota</taxon>
        <taxon>Metazoa</taxon>
        <taxon>Ecdysozoa</taxon>
        <taxon>Arthropoda</taxon>
        <taxon>Hexapoda</taxon>
        <taxon>Insecta</taxon>
        <taxon>Pterygota</taxon>
        <taxon>Neoptera</taxon>
        <taxon>Polyneoptera</taxon>
        <taxon>Dictyoptera</taxon>
        <taxon>Blattodea</taxon>
        <taxon>Blattoidea</taxon>
        <taxon>Termitoidae</taxon>
        <taxon>Termopsidae</taxon>
        <taxon>Zootermopsis</taxon>
    </lineage>
</organism>
<dbReference type="AlphaFoldDB" id="A0A067QX43"/>
<dbReference type="eggNOG" id="KOG3762">
    <property type="taxonomic scope" value="Eukaryota"/>
</dbReference>
<feature type="transmembrane region" description="Helical" evidence="7">
    <location>
        <begin position="474"/>
        <end position="494"/>
    </location>
</feature>
<feature type="transmembrane region" description="Helical" evidence="7">
    <location>
        <begin position="324"/>
        <end position="341"/>
    </location>
</feature>
<dbReference type="PANTHER" id="PTHR16172:SF30">
    <property type="entry name" value="SUGAR BABY, ISOFORM C"/>
    <property type="match status" value="1"/>
</dbReference>
<dbReference type="FunCoup" id="A0A067QX43">
    <property type="interactions" value="13"/>
</dbReference>
<evidence type="ECO:0000256" key="6">
    <source>
        <dbReference type="SAM" id="MobiDB-lite"/>
    </source>
</evidence>
<evidence type="ECO:0000256" key="7">
    <source>
        <dbReference type="SAM" id="Phobius"/>
    </source>
</evidence>
<feature type="transmembrane region" description="Helical" evidence="7">
    <location>
        <begin position="75"/>
        <end position="94"/>
    </location>
</feature>
<feature type="transmembrane region" description="Helical" evidence="7">
    <location>
        <begin position="369"/>
        <end position="394"/>
    </location>
</feature>
<dbReference type="InterPro" id="IPR036259">
    <property type="entry name" value="MFS_trans_sf"/>
</dbReference>
<feature type="transmembrane region" description="Helical" evidence="7">
    <location>
        <begin position="38"/>
        <end position="63"/>
    </location>
</feature>
<keyword evidence="5 7" id="KW-0472">Membrane</keyword>
<dbReference type="Pfam" id="PF12832">
    <property type="entry name" value="MFS_1_like"/>
    <property type="match status" value="1"/>
</dbReference>
<dbReference type="Gene3D" id="1.20.1250.20">
    <property type="entry name" value="MFS general substrate transporter like domains"/>
    <property type="match status" value="3"/>
</dbReference>
<evidence type="ECO:0000313" key="10">
    <source>
        <dbReference type="Proteomes" id="UP000027135"/>
    </source>
</evidence>
<proteinExistence type="inferred from homology"/>
<dbReference type="InterPro" id="IPR024989">
    <property type="entry name" value="MFS_assoc_dom"/>
</dbReference>
<keyword evidence="4 7" id="KW-1133">Transmembrane helix</keyword>
<dbReference type="SUPFAM" id="SSF103473">
    <property type="entry name" value="MFS general substrate transporter"/>
    <property type="match status" value="1"/>
</dbReference>
<dbReference type="PANTHER" id="PTHR16172">
    <property type="entry name" value="MAJOR FACILITATOR SUPERFAMILY DOMAIN-CONTAINING PROTEIN 6-LIKE"/>
    <property type="match status" value="1"/>
</dbReference>